<dbReference type="AlphaFoldDB" id="A0A3B0S263"/>
<sequence length="138" mass="14766">MKKIFVVSSAVVVSAVLAAGGVAMAQKKHAPKPVWGAMVAGLSDIQNMTAALMVFDMKRVEKIADELQKRETFISNIERLPEPVRKGHAVVAEAAAKLVAAAKTGEENDVANAINGVVLTCNACHFDLRDAERRKKAN</sequence>
<dbReference type="SUPFAM" id="SSF47175">
    <property type="entry name" value="Cytochromes"/>
    <property type="match status" value="1"/>
</dbReference>
<dbReference type="PROSITE" id="PS51009">
    <property type="entry name" value="CYTCII"/>
    <property type="match status" value="1"/>
</dbReference>
<keyword evidence="1" id="KW-1133">Transmembrane helix</keyword>
<protein>
    <recommendedName>
        <fullName evidence="3">Cytochrome c</fullName>
    </recommendedName>
</protein>
<proteinExistence type="predicted"/>
<dbReference type="InterPro" id="IPR002321">
    <property type="entry name" value="Cyt_c_II"/>
</dbReference>
<gene>
    <name evidence="2" type="ORF">MNBD_ALPHA08-1942</name>
</gene>
<dbReference type="EMBL" id="UOEC01000168">
    <property type="protein sequence ID" value="VAW00041.1"/>
    <property type="molecule type" value="Genomic_DNA"/>
</dbReference>
<keyword evidence="1" id="KW-0812">Transmembrane</keyword>
<keyword evidence="1" id="KW-0472">Membrane</keyword>
<dbReference type="GO" id="GO:0009055">
    <property type="term" value="F:electron transfer activity"/>
    <property type="evidence" value="ECO:0007669"/>
    <property type="project" value="InterPro"/>
</dbReference>
<organism evidence="2">
    <name type="scientific">hydrothermal vent metagenome</name>
    <dbReference type="NCBI Taxonomy" id="652676"/>
    <lineage>
        <taxon>unclassified sequences</taxon>
        <taxon>metagenomes</taxon>
        <taxon>ecological metagenomes</taxon>
    </lineage>
</organism>
<name>A0A3B0S263_9ZZZZ</name>
<evidence type="ECO:0000256" key="1">
    <source>
        <dbReference type="SAM" id="Phobius"/>
    </source>
</evidence>
<dbReference type="GO" id="GO:0022900">
    <property type="term" value="P:electron transport chain"/>
    <property type="evidence" value="ECO:0007669"/>
    <property type="project" value="InterPro"/>
</dbReference>
<reference evidence="2" key="1">
    <citation type="submission" date="2018-06" db="EMBL/GenBank/DDBJ databases">
        <authorList>
            <person name="Zhirakovskaya E."/>
        </authorList>
    </citation>
    <scope>NUCLEOTIDE SEQUENCE</scope>
</reference>
<accession>A0A3B0S263</accession>
<feature type="transmembrane region" description="Helical" evidence="1">
    <location>
        <begin position="35"/>
        <end position="55"/>
    </location>
</feature>
<dbReference type="Gene3D" id="1.20.120.10">
    <property type="entry name" value="Cytochrome c/b562"/>
    <property type="match status" value="1"/>
</dbReference>
<dbReference type="GO" id="GO:0020037">
    <property type="term" value="F:heme binding"/>
    <property type="evidence" value="ECO:0007669"/>
    <property type="project" value="InterPro"/>
</dbReference>
<dbReference type="GO" id="GO:0005506">
    <property type="term" value="F:iron ion binding"/>
    <property type="evidence" value="ECO:0007669"/>
    <property type="project" value="InterPro"/>
</dbReference>
<evidence type="ECO:0000313" key="2">
    <source>
        <dbReference type="EMBL" id="VAW00041.1"/>
    </source>
</evidence>
<evidence type="ECO:0008006" key="3">
    <source>
        <dbReference type="Google" id="ProtNLM"/>
    </source>
</evidence>
<dbReference type="InterPro" id="IPR010980">
    <property type="entry name" value="Cyt_c/b562"/>
</dbReference>